<name>A0A964DYG0_9PROT</name>
<organism evidence="1 2">
    <name type="scientific">Acidisoma silvae</name>
    <dbReference type="NCBI Taxonomy" id="2802396"/>
    <lineage>
        <taxon>Bacteria</taxon>
        <taxon>Pseudomonadati</taxon>
        <taxon>Pseudomonadota</taxon>
        <taxon>Alphaproteobacteria</taxon>
        <taxon>Acetobacterales</taxon>
        <taxon>Acidocellaceae</taxon>
        <taxon>Acidisoma</taxon>
    </lineage>
</organism>
<dbReference type="InterPro" id="IPR007438">
    <property type="entry name" value="DUF488"/>
</dbReference>
<sequence length="166" mass="18115">MAISTAHRNSPAPVSRLLTVGYEKAGFGAFVATLKAAGVQTLIDVRDLPLSRRAGFSKRQLAAGLDEAGIAYVHLRALGTPAPGREANRRRQWPLFWEIVEQSLARPEAQAALSEAGEIAAARLSCLLCYEADACICHRRRVGEMLQHRHGFAIENLRVETPFDPG</sequence>
<evidence type="ECO:0000313" key="2">
    <source>
        <dbReference type="Proteomes" id="UP000708298"/>
    </source>
</evidence>
<dbReference type="RefSeq" id="WP_227320685.1">
    <property type="nucleotide sequence ID" value="NZ_JAESVB010000002.1"/>
</dbReference>
<dbReference type="Proteomes" id="UP000708298">
    <property type="component" value="Unassembled WGS sequence"/>
</dbReference>
<evidence type="ECO:0000313" key="1">
    <source>
        <dbReference type="EMBL" id="MCB8875042.1"/>
    </source>
</evidence>
<accession>A0A964DYG0</accession>
<dbReference type="PANTHER" id="PTHR39337:SF1">
    <property type="entry name" value="BLR5642 PROTEIN"/>
    <property type="match status" value="1"/>
</dbReference>
<reference evidence="1" key="2">
    <citation type="submission" date="2021-01" db="EMBL/GenBank/DDBJ databases">
        <authorList>
            <person name="Mieszkin S."/>
            <person name="Pouder E."/>
            <person name="Alain K."/>
        </authorList>
    </citation>
    <scope>NUCLEOTIDE SEQUENCE</scope>
    <source>
        <strain evidence="1">HW T2.11</strain>
    </source>
</reference>
<comment type="caution">
    <text evidence="1">The sequence shown here is derived from an EMBL/GenBank/DDBJ whole genome shotgun (WGS) entry which is preliminary data.</text>
</comment>
<keyword evidence="2" id="KW-1185">Reference proteome</keyword>
<dbReference type="EMBL" id="JAESVB010000002">
    <property type="protein sequence ID" value="MCB8875042.1"/>
    <property type="molecule type" value="Genomic_DNA"/>
</dbReference>
<dbReference type="InterPro" id="IPR014519">
    <property type="entry name" value="UCP024492"/>
</dbReference>
<gene>
    <name evidence="1" type="ORF">ASILVAE211_07595</name>
</gene>
<dbReference type="PANTHER" id="PTHR39337">
    <property type="entry name" value="BLR5642 PROTEIN"/>
    <property type="match status" value="1"/>
</dbReference>
<dbReference type="Pfam" id="PF04343">
    <property type="entry name" value="DUF488"/>
    <property type="match status" value="1"/>
</dbReference>
<protein>
    <submittedName>
        <fullName evidence="1">DUF488 domain-containing protein</fullName>
    </submittedName>
</protein>
<proteinExistence type="predicted"/>
<dbReference type="AlphaFoldDB" id="A0A964DYG0"/>
<dbReference type="PIRSF" id="PIRSF024492">
    <property type="entry name" value="UCP024492"/>
    <property type="match status" value="1"/>
</dbReference>
<reference evidence="1" key="1">
    <citation type="journal article" date="2021" name="Microorganisms">
        <title>Acidisoma silvae sp. nov. and Acidisomacellulosilytica sp. nov., Two Acidophilic Bacteria Isolated from Decaying Wood, Hydrolyzing Cellulose and Producing Poly-3-hydroxybutyrate.</title>
        <authorList>
            <person name="Mieszkin S."/>
            <person name="Pouder E."/>
            <person name="Uroz S."/>
            <person name="Simon-Colin C."/>
            <person name="Alain K."/>
        </authorList>
    </citation>
    <scope>NUCLEOTIDE SEQUENCE</scope>
    <source>
        <strain evidence="1">HW T2.11</strain>
    </source>
</reference>